<keyword evidence="1" id="KW-0472">Membrane</keyword>
<dbReference type="Pfam" id="PF23951">
    <property type="entry name" value="DUF7282"/>
    <property type="match status" value="1"/>
</dbReference>
<evidence type="ECO:0000259" key="2">
    <source>
        <dbReference type="Pfam" id="PF23951"/>
    </source>
</evidence>
<proteinExistence type="predicted"/>
<dbReference type="EMBL" id="LCMG01000012">
    <property type="protein sequence ID" value="KKU32981.1"/>
    <property type="molecule type" value="Genomic_DNA"/>
</dbReference>
<keyword evidence="1" id="KW-0812">Transmembrane</keyword>
<sequence>MFFKKQPIIPLTWTLWLGVIAIAIIGILLSQPSVPISDPTKDALDETQWQLREDHYASMITQTRSGVLMADQPEGQEVTVASVTISQTGFIAIFDNDDGAPGKLIGSAALKEGLHEDVSISLQRKVFAGEVCYAVVTTSNEEIPLTDAEGVWILMSFLIQEE</sequence>
<accession>A0A0G1PJQ3</accession>
<gene>
    <name evidence="3" type="ORF">UX45_C0012G0022</name>
</gene>
<keyword evidence="1" id="KW-1133">Transmembrane helix</keyword>
<evidence type="ECO:0000256" key="1">
    <source>
        <dbReference type="SAM" id="Phobius"/>
    </source>
</evidence>
<organism evidence="3 4">
    <name type="scientific">Candidatus Uhrbacteria bacterium GW2011_GWF2_46_218</name>
    <dbReference type="NCBI Taxonomy" id="1619001"/>
    <lineage>
        <taxon>Bacteria</taxon>
        <taxon>Candidatus Uhriibacteriota</taxon>
    </lineage>
</organism>
<comment type="caution">
    <text evidence="3">The sequence shown here is derived from an EMBL/GenBank/DDBJ whole genome shotgun (WGS) entry which is preliminary data.</text>
</comment>
<dbReference type="InterPro" id="IPR055706">
    <property type="entry name" value="Slg1/2_DUF7282"/>
</dbReference>
<dbReference type="Proteomes" id="UP000034705">
    <property type="component" value="Unassembled WGS sequence"/>
</dbReference>
<feature type="transmembrane region" description="Helical" evidence="1">
    <location>
        <begin position="7"/>
        <end position="29"/>
    </location>
</feature>
<evidence type="ECO:0000313" key="4">
    <source>
        <dbReference type="Proteomes" id="UP000034705"/>
    </source>
</evidence>
<protein>
    <recommendedName>
        <fullName evidence="2">DUF7282 domain-containing protein</fullName>
    </recommendedName>
</protein>
<dbReference type="AlphaFoldDB" id="A0A0G1PJQ3"/>
<reference evidence="3 4" key="1">
    <citation type="journal article" date="2015" name="Nature">
        <title>rRNA introns, odd ribosomes, and small enigmatic genomes across a large radiation of phyla.</title>
        <authorList>
            <person name="Brown C.T."/>
            <person name="Hug L.A."/>
            <person name="Thomas B.C."/>
            <person name="Sharon I."/>
            <person name="Castelle C.J."/>
            <person name="Singh A."/>
            <person name="Wilkins M.J."/>
            <person name="Williams K.H."/>
            <person name="Banfield J.F."/>
        </authorList>
    </citation>
    <scope>NUCLEOTIDE SEQUENCE [LARGE SCALE GENOMIC DNA]</scope>
</reference>
<name>A0A0G1PJQ3_9BACT</name>
<evidence type="ECO:0000313" key="3">
    <source>
        <dbReference type="EMBL" id="KKU32981.1"/>
    </source>
</evidence>
<feature type="domain" description="DUF7282" evidence="2">
    <location>
        <begin position="67"/>
        <end position="139"/>
    </location>
</feature>